<comment type="caution">
    <text evidence="1">The sequence shown here is derived from an EMBL/GenBank/DDBJ whole genome shotgun (WGS) entry which is preliminary data.</text>
</comment>
<dbReference type="EMBL" id="JAPDOD010000001">
    <property type="protein sequence ID" value="MDA0158652.1"/>
    <property type="molecule type" value="Genomic_DNA"/>
</dbReference>
<dbReference type="Proteomes" id="UP001149140">
    <property type="component" value="Unassembled WGS sequence"/>
</dbReference>
<dbReference type="RefSeq" id="WP_270037241.1">
    <property type="nucleotide sequence ID" value="NZ_JAPDOD010000001.1"/>
</dbReference>
<keyword evidence="2" id="KW-1185">Reference proteome</keyword>
<sequence length="65" mass="7323">MSRIARLLAGVAHALRTEDNADARVHFHSGDHGRPYVCEDPRCESPSLDPAEAEWWEITRELLAP</sequence>
<organism evidence="1 2">
    <name type="scientific">Solirubrobacter ginsenosidimutans</name>
    <dbReference type="NCBI Taxonomy" id="490573"/>
    <lineage>
        <taxon>Bacteria</taxon>
        <taxon>Bacillati</taxon>
        <taxon>Actinomycetota</taxon>
        <taxon>Thermoleophilia</taxon>
        <taxon>Solirubrobacterales</taxon>
        <taxon>Solirubrobacteraceae</taxon>
        <taxon>Solirubrobacter</taxon>
    </lineage>
</organism>
<evidence type="ECO:0000313" key="2">
    <source>
        <dbReference type="Proteomes" id="UP001149140"/>
    </source>
</evidence>
<proteinExistence type="predicted"/>
<reference evidence="1" key="1">
    <citation type="submission" date="2022-10" db="EMBL/GenBank/DDBJ databases">
        <title>The WGS of Solirubrobacter ginsenosidimutans DSM 21036.</title>
        <authorList>
            <person name="Jiang Z."/>
        </authorList>
    </citation>
    <scope>NUCLEOTIDE SEQUENCE</scope>
    <source>
        <strain evidence="1">DSM 21036</strain>
    </source>
</reference>
<gene>
    <name evidence="1" type="ORF">OM076_00125</name>
</gene>
<protein>
    <submittedName>
        <fullName evidence="1">Uncharacterized protein</fullName>
    </submittedName>
</protein>
<name>A0A9X3MM54_9ACTN</name>
<dbReference type="AlphaFoldDB" id="A0A9X3MM54"/>
<accession>A0A9X3MM54</accession>
<evidence type="ECO:0000313" key="1">
    <source>
        <dbReference type="EMBL" id="MDA0158652.1"/>
    </source>
</evidence>